<evidence type="ECO:0000256" key="6">
    <source>
        <dbReference type="SAM" id="SignalP"/>
    </source>
</evidence>
<keyword evidence="3" id="KW-0479">Metal-binding</keyword>
<dbReference type="Proteomes" id="UP000594455">
    <property type="component" value="Chromosome"/>
</dbReference>
<sequence>MKKLLPILMLCILFLAACGNDKKSSSATKSDDKLKVVATNSIIYDMAKNVAGDKIELHSIVPIGQDPHEYEVKPKDIKALTDADVVLYNGLNLESGNGWFEKALKQAGKSMKDDDVVAVSKKVDPIYLEGAKGDKDKLDPHAWLSLDNGIKYTETIKETLLNKTKNHKDDIEKMGDEYLTQLKDLNEESNGKFKDIPKKERTIVTSEGAFKYFARQYEIKPGYIWEINTEKQGTPEQMKEAIKFVKDNNVKHLLVETSVDRKIMESLSEETKKDIYGEIFTDSIGKPGSKGDSYYKMMKYNIDTIHGSMQ</sequence>
<protein>
    <submittedName>
        <fullName evidence="7">Zinc ABC transporter substrate-binding protein</fullName>
    </submittedName>
</protein>
<keyword evidence="8" id="KW-1185">Reference proteome</keyword>
<organism evidence="7 8">
    <name type="scientific">Staphylococcus lloydii</name>
    <dbReference type="NCBI Taxonomy" id="2781774"/>
    <lineage>
        <taxon>Bacteria</taxon>
        <taxon>Bacillati</taxon>
        <taxon>Bacillota</taxon>
        <taxon>Bacilli</taxon>
        <taxon>Bacillales</taxon>
        <taxon>Staphylococcaceae</taxon>
        <taxon>Staphylococcus</taxon>
    </lineage>
</organism>
<evidence type="ECO:0000313" key="8">
    <source>
        <dbReference type="Proteomes" id="UP000594455"/>
    </source>
</evidence>
<dbReference type="GO" id="GO:0007155">
    <property type="term" value="P:cell adhesion"/>
    <property type="evidence" value="ECO:0007669"/>
    <property type="project" value="InterPro"/>
</dbReference>
<dbReference type="Pfam" id="PF01297">
    <property type="entry name" value="ZnuA"/>
    <property type="match status" value="1"/>
</dbReference>
<proteinExistence type="inferred from homology"/>
<gene>
    <name evidence="7" type="ORF">ISP08_10560</name>
</gene>
<evidence type="ECO:0000256" key="5">
    <source>
        <dbReference type="RuleBase" id="RU003512"/>
    </source>
</evidence>
<evidence type="ECO:0000256" key="4">
    <source>
        <dbReference type="ARBA" id="ARBA00022729"/>
    </source>
</evidence>
<comment type="similarity">
    <text evidence="5">Belongs to the bacterial solute-binding protein 9 family.</text>
</comment>
<keyword evidence="2 5" id="KW-0813">Transport</keyword>
<dbReference type="PRINTS" id="PR00690">
    <property type="entry name" value="ADHESNFAMILY"/>
</dbReference>
<keyword evidence="4 6" id="KW-0732">Signal</keyword>
<accession>A0A7T1F9K3</accession>
<dbReference type="GO" id="GO:0046872">
    <property type="term" value="F:metal ion binding"/>
    <property type="evidence" value="ECO:0007669"/>
    <property type="project" value="UniProtKB-KW"/>
</dbReference>
<evidence type="ECO:0000256" key="3">
    <source>
        <dbReference type="ARBA" id="ARBA00022723"/>
    </source>
</evidence>
<dbReference type="InterPro" id="IPR006127">
    <property type="entry name" value="ZnuA-like"/>
</dbReference>
<name>A0A7T1F9K3_9STAP</name>
<evidence type="ECO:0000256" key="2">
    <source>
        <dbReference type="ARBA" id="ARBA00022448"/>
    </source>
</evidence>
<dbReference type="PANTHER" id="PTHR42953">
    <property type="entry name" value="HIGH-AFFINITY ZINC UPTAKE SYSTEM PROTEIN ZNUA-RELATED"/>
    <property type="match status" value="1"/>
</dbReference>
<dbReference type="SUPFAM" id="SSF53807">
    <property type="entry name" value="Helical backbone' metal receptor"/>
    <property type="match status" value="1"/>
</dbReference>
<dbReference type="GO" id="GO:0030001">
    <property type="term" value="P:metal ion transport"/>
    <property type="evidence" value="ECO:0007669"/>
    <property type="project" value="InterPro"/>
</dbReference>
<evidence type="ECO:0000256" key="1">
    <source>
        <dbReference type="ARBA" id="ARBA00004196"/>
    </source>
</evidence>
<dbReference type="NCBIfam" id="NF047355">
    <property type="entry name" value="ABC_bind_Mn_Staph"/>
    <property type="match status" value="1"/>
</dbReference>
<dbReference type="RefSeq" id="WP_195718603.1">
    <property type="nucleotide sequence ID" value="NZ_CP064056.1"/>
</dbReference>
<dbReference type="PRINTS" id="PR00691">
    <property type="entry name" value="ADHESINB"/>
</dbReference>
<feature type="chain" id="PRO_5038743503" evidence="6">
    <location>
        <begin position="20"/>
        <end position="310"/>
    </location>
</feature>
<evidence type="ECO:0000313" key="7">
    <source>
        <dbReference type="EMBL" id="QPM74776.1"/>
    </source>
</evidence>
<dbReference type="AlphaFoldDB" id="A0A7T1F9K3"/>
<comment type="subcellular location">
    <subcellularLocation>
        <location evidence="1">Cell envelope</location>
    </subcellularLocation>
</comment>
<dbReference type="EMBL" id="CP064056">
    <property type="protein sequence ID" value="QPM74776.1"/>
    <property type="molecule type" value="Genomic_DNA"/>
</dbReference>
<dbReference type="PANTHER" id="PTHR42953:SF1">
    <property type="entry name" value="METAL-BINDING PROTEIN HI_0362-RELATED"/>
    <property type="match status" value="1"/>
</dbReference>
<dbReference type="KEGG" id="sllo:ISP08_10560"/>
<dbReference type="InterPro" id="IPR050492">
    <property type="entry name" value="Bact_metal-bind_prot9"/>
</dbReference>
<dbReference type="GO" id="GO:0030313">
    <property type="term" value="C:cell envelope"/>
    <property type="evidence" value="ECO:0007669"/>
    <property type="project" value="UniProtKB-SubCell"/>
</dbReference>
<dbReference type="Gene3D" id="3.40.50.1980">
    <property type="entry name" value="Nitrogenase molybdenum iron protein domain"/>
    <property type="match status" value="2"/>
</dbReference>
<feature type="signal peptide" evidence="6">
    <location>
        <begin position="1"/>
        <end position="19"/>
    </location>
</feature>
<reference evidence="7 8" key="1">
    <citation type="submission" date="2020-10" db="EMBL/GenBank/DDBJ databases">
        <title>Closed genome sequences of Staphylococcus lloydii sp. nov. and Staphylococcus durrellii sp. nov. Isolated from Captive Fruit Bats (Pteropus livingstonii).</title>
        <authorList>
            <person name="Fountain K."/>
        </authorList>
    </citation>
    <scope>NUCLEOTIDE SEQUENCE [LARGE SCALE GENOMIC DNA]</scope>
    <source>
        <strain evidence="7 8">23_2_7_LY</strain>
    </source>
</reference>
<dbReference type="InterPro" id="IPR006129">
    <property type="entry name" value="AdhesinB"/>
</dbReference>
<dbReference type="PROSITE" id="PS51257">
    <property type="entry name" value="PROKAR_LIPOPROTEIN"/>
    <property type="match status" value="1"/>
</dbReference>
<dbReference type="InterPro" id="IPR006128">
    <property type="entry name" value="Lipoprotein_PsaA-like"/>
</dbReference>